<proteinExistence type="predicted"/>
<keyword evidence="2" id="KW-1185">Reference proteome</keyword>
<dbReference type="EMBL" id="BAUL01000010">
    <property type="protein sequence ID" value="GAD91910.1"/>
    <property type="molecule type" value="Genomic_DNA"/>
</dbReference>
<dbReference type="HOGENOM" id="CLU_1864836_0_0_1"/>
<dbReference type="InParanoid" id="V5HRF3"/>
<name>V5HRF3_BYSSN</name>
<comment type="caution">
    <text evidence="1">The sequence shown here is derived from an EMBL/GenBank/DDBJ whole genome shotgun (WGS) entry which is preliminary data.</text>
</comment>
<dbReference type="GO" id="GO:0005739">
    <property type="term" value="C:mitochondrion"/>
    <property type="evidence" value="ECO:0007669"/>
    <property type="project" value="TreeGrafter"/>
</dbReference>
<accession>V5HRF3</accession>
<reference evidence="2" key="1">
    <citation type="journal article" date="2014" name="Genome Announc.">
        <title>Draft genome sequence of the formaldehyde-resistant fungus Byssochlamys spectabilis No. 5 (anamorph Paecilomyces variotii No. 5) (NBRC109023).</title>
        <authorList>
            <person name="Oka T."/>
            <person name="Ekino K."/>
            <person name="Fukuda K."/>
            <person name="Nomura Y."/>
        </authorList>
    </citation>
    <scope>NUCLEOTIDE SEQUENCE [LARGE SCALE GENOMIC DNA]</scope>
    <source>
        <strain evidence="2">No. 5 / NBRC 109023</strain>
    </source>
</reference>
<dbReference type="PANTHER" id="PTHR36091:SF2">
    <property type="entry name" value="AMINOGLYCOSIDE PHOSPHOTRANSFERASE DOMAIN-CONTAINING PROTEIN"/>
    <property type="match status" value="1"/>
</dbReference>
<gene>
    <name evidence="1" type="ORF">PVAR5_0493</name>
</gene>
<dbReference type="AlphaFoldDB" id="V5HRF3"/>
<dbReference type="Proteomes" id="UP000018001">
    <property type="component" value="Unassembled WGS sequence"/>
</dbReference>
<evidence type="ECO:0000313" key="1">
    <source>
        <dbReference type="EMBL" id="GAD91910.1"/>
    </source>
</evidence>
<dbReference type="InterPro" id="IPR051035">
    <property type="entry name" value="Mito_inheritance_9"/>
</dbReference>
<sequence length="137" mass="15887">MILSIKCPIDFSGEEMREITSQYNQEQERMTGLEEMREVIGIDALGWVPDDEQLEGSKAIAQKIKEGFIVHSTTEEEQISVRKHFPFDDHDEDSGRVYSIPALDYFELEQYILLNGLRNTRLEKQYLVAIALEQISF</sequence>
<organism evidence="1 2">
    <name type="scientific">Byssochlamys spectabilis (strain No. 5 / NBRC 109023)</name>
    <name type="common">Paecilomyces variotii</name>
    <dbReference type="NCBI Taxonomy" id="1356009"/>
    <lineage>
        <taxon>Eukaryota</taxon>
        <taxon>Fungi</taxon>
        <taxon>Dikarya</taxon>
        <taxon>Ascomycota</taxon>
        <taxon>Pezizomycotina</taxon>
        <taxon>Eurotiomycetes</taxon>
        <taxon>Eurotiomycetidae</taxon>
        <taxon>Eurotiales</taxon>
        <taxon>Thermoascaceae</taxon>
        <taxon>Paecilomyces</taxon>
    </lineage>
</organism>
<protein>
    <submittedName>
        <fullName evidence="1">Uncharacterized protein</fullName>
    </submittedName>
</protein>
<evidence type="ECO:0000313" key="2">
    <source>
        <dbReference type="Proteomes" id="UP000018001"/>
    </source>
</evidence>
<dbReference type="PANTHER" id="PTHR36091">
    <property type="entry name" value="ALTERED INHERITANCE OF MITOCHONDRIA PROTEIN 9, MITOCHONDRIAL"/>
    <property type="match status" value="1"/>
</dbReference>
<dbReference type="OrthoDB" id="10003767at2759"/>